<evidence type="ECO:0000259" key="3">
    <source>
        <dbReference type="PROSITE" id="PS51184"/>
    </source>
</evidence>
<reference evidence="4 5" key="1">
    <citation type="journal article" date="2018" name="Mycol. Prog.">
        <title>Coniella lustricola, a new species from submerged detritus.</title>
        <authorList>
            <person name="Raudabaugh D.B."/>
            <person name="Iturriaga T."/>
            <person name="Carver A."/>
            <person name="Mondo S."/>
            <person name="Pangilinan J."/>
            <person name="Lipzen A."/>
            <person name="He G."/>
            <person name="Amirebrahimi M."/>
            <person name="Grigoriev I.V."/>
            <person name="Miller A.N."/>
        </authorList>
    </citation>
    <scope>NUCLEOTIDE SEQUENCE [LARGE SCALE GENOMIC DNA]</scope>
    <source>
        <strain evidence="4 5">B22-T-1</strain>
    </source>
</reference>
<dbReference type="InterPro" id="IPR036047">
    <property type="entry name" value="F-box-like_dom_sf"/>
</dbReference>
<dbReference type="PANTHER" id="PTHR12480:SF21">
    <property type="entry name" value="JMJC DOMAIN-CONTAINING PROTEIN 8"/>
    <property type="match status" value="1"/>
</dbReference>
<dbReference type="GO" id="GO:0005634">
    <property type="term" value="C:nucleus"/>
    <property type="evidence" value="ECO:0007669"/>
    <property type="project" value="TreeGrafter"/>
</dbReference>
<dbReference type="InterPro" id="IPR003347">
    <property type="entry name" value="JmjC_dom"/>
</dbReference>
<dbReference type="InParanoid" id="A0A2T3A0Z9"/>
<dbReference type="Gene3D" id="2.60.120.650">
    <property type="entry name" value="Cupin"/>
    <property type="match status" value="1"/>
</dbReference>
<dbReference type="PROSITE" id="PS50181">
    <property type="entry name" value="FBOX"/>
    <property type="match status" value="1"/>
</dbReference>
<evidence type="ECO:0000313" key="5">
    <source>
        <dbReference type="Proteomes" id="UP000241462"/>
    </source>
</evidence>
<dbReference type="Gene3D" id="1.20.1280.50">
    <property type="match status" value="1"/>
</dbReference>
<dbReference type="STRING" id="2025994.A0A2T3A0Z9"/>
<accession>A0A2T3A0Z9</accession>
<dbReference type="GO" id="GO:0000987">
    <property type="term" value="F:cis-regulatory region sequence-specific DNA binding"/>
    <property type="evidence" value="ECO:0007669"/>
    <property type="project" value="TreeGrafter"/>
</dbReference>
<dbReference type="SMART" id="SM00558">
    <property type="entry name" value="JmjC"/>
    <property type="match status" value="1"/>
</dbReference>
<feature type="domain" description="F-box" evidence="2">
    <location>
        <begin position="73"/>
        <end position="119"/>
    </location>
</feature>
<evidence type="ECO:0000256" key="1">
    <source>
        <dbReference type="SAM" id="MobiDB-lite"/>
    </source>
</evidence>
<dbReference type="Proteomes" id="UP000241462">
    <property type="component" value="Unassembled WGS sequence"/>
</dbReference>
<dbReference type="PANTHER" id="PTHR12480">
    <property type="entry name" value="ARGININE DEMETHYLASE AND LYSYL-HYDROXYLASE JMJD"/>
    <property type="match status" value="1"/>
</dbReference>
<dbReference type="InterPro" id="IPR001810">
    <property type="entry name" value="F-box_dom"/>
</dbReference>
<keyword evidence="5" id="KW-1185">Reference proteome</keyword>
<feature type="region of interest" description="Disordered" evidence="1">
    <location>
        <begin position="482"/>
        <end position="521"/>
    </location>
</feature>
<dbReference type="Pfam" id="PF12937">
    <property type="entry name" value="F-box-like"/>
    <property type="match status" value="1"/>
</dbReference>
<proteinExistence type="predicted"/>
<dbReference type="SUPFAM" id="SSF81383">
    <property type="entry name" value="F-box domain"/>
    <property type="match status" value="1"/>
</dbReference>
<dbReference type="SUPFAM" id="SSF51197">
    <property type="entry name" value="Clavaminate synthase-like"/>
    <property type="match status" value="1"/>
</dbReference>
<dbReference type="EMBL" id="KZ678519">
    <property type="protein sequence ID" value="PSR80818.1"/>
    <property type="molecule type" value="Genomic_DNA"/>
</dbReference>
<protein>
    <submittedName>
        <fullName evidence="4">F-box protein</fullName>
    </submittedName>
</protein>
<evidence type="ECO:0000313" key="4">
    <source>
        <dbReference type="EMBL" id="PSR80818.1"/>
    </source>
</evidence>
<sequence length="521" mass="58566">MLLKKDHGTPIVLGGNVPRPPIESGRNSGFDTGDIEGLTDEQLGLESSVHPLGIKPSGNKLLSSGIVDAREAIGTFQALPDEVLSQLLEYLDQDSLRQLGYCSKFLFAFSVSEELWKALFLLSHEQNKRPFEWKGTWRSTLLELPVDRRAKVDCSTVFSDVLHRPFVCSQIPLKKFSTKIPRCNEMQRFADLTYDEFADKWSDTPFILTECVRSWPACKEWDVQHFRQHYTNVEFRAEAVDWPFSTYHEYMVNNTDESPLYLFDKAFAEKMELTVGKHEGAAYWKPDCFGPDLFELLGSERPAHRWLIIGPARSGSTFHKDPNATSAWNAVIQGAKYWIMFPPNVDVPGVYVSQDQSEVTSPLSIAEWLLEFHQEARQLPACVEGICRAGEILHVPSGWWHLVVNLESGIALTQNFVPKSHLVDALDFLRHKPEQVTGFKRDVSDPYGLFTERLQAEFPGLLDTALVDLQKRQARKKRKWDDAIAVDEEEQTSGAGGGGGGGGGFSFGFGFGDGDDDEEIA</sequence>
<organism evidence="4 5">
    <name type="scientific">Coniella lustricola</name>
    <dbReference type="NCBI Taxonomy" id="2025994"/>
    <lineage>
        <taxon>Eukaryota</taxon>
        <taxon>Fungi</taxon>
        <taxon>Dikarya</taxon>
        <taxon>Ascomycota</taxon>
        <taxon>Pezizomycotina</taxon>
        <taxon>Sordariomycetes</taxon>
        <taxon>Sordariomycetidae</taxon>
        <taxon>Diaporthales</taxon>
        <taxon>Schizoparmaceae</taxon>
        <taxon>Coniella</taxon>
    </lineage>
</organism>
<dbReference type="AlphaFoldDB" id="A0A2T3A0Z9"/>
<evidence type="ECO:0000259" key="2">
    <source>
        <dbReference type="PROSITE" id="PS50181"/>
    </source>
</evidence>
<name>A0A2T3A0Z9_9PEZI</name>
<dbReference type="Pfam" id="PF13621">
    <property type="entry name" value="Cupin_8"/>
    <property type="match status" value="1"/>
</dbReference>
<feature type="region of interest" description="Disordered" evidence="1">
    <location>
        <begin position="1"/>
        <end position="31"/>
    </location>
</feature>
<feature type="domain" description="JmjC" evidence="3">
    <location>
        <begin position="274"/>
        <end position="433"/>
    </location>
</feature>
<dbReference type="InterPro" id="IPR050910">
    <property type="entry name" value="JMJD6_ArgDemeth/LysHydrox"/>
</dbReference>
<feature type="compositionally biased region" description="Gly residues" evidence="1">
    <location>
        <begin position="494"/>
        <end position="512"/>
    </location>
</feature>
<dbReference type="OrthoDB" id="424465at2759"/>
<dbReference type="PROSITE" id="PS51184">
    <property type="entry name" value="JMJC"/>
    <property type="match status" value="1"/>
</dbReference>
<dbReference type="InterPro" id="IPR041667">
    <property type="entry name" value="Cupin_8"/>
</dbReference>
<gene>
    <name evidence="4" type="ORF">BD289DRAFT_54227</name>
</gene>